<evidence type="ECO:0000313" key="2">
    <source>
        <dbReference type="Proteomes" id="UP000054653"/>
    </source>
</evidence>
<dbReference type="Proteomes" id="UP000054653">
    <property type="component" value="Unassembled WGS sequence"/>
</dbReference>
<protein>
    <submittedName>
        <fullName evidence="1">Uncharacterized protein</fullName>
    </submittedName>
</protein>
<comment type="caution">
    <text evidence="1">The sequence shown here is derived from an EMBL/GenBank/DDBJ whole genome shotgun (WGS) entry which is preliminary data.</text>
</comment>
<keyword evidence="2" id="KW-1185">Reference proteome</keyword>
<gene>
    <name evidence="1" type="ORF">T03_9283</name>
</gene>
<dbReference type="AlphaFoldDB" id="A0A0V0YUJ8"/>
<reference evidence="1 2" key="1">
    <citation type="submission" date="2015-01" db="EMBL/GenBank/DDBJ databases">
        <title>Evolution of Trichinella species and genotypes.</title>
        <authorList>
            <person name="Korhonen P.K."/>
            <person name="Edoardo P."/>
            <person name="Giuseppe L.R."/>
            <person name="Gasser R.B."/>
        </authorList>
    </citation>
    <scope>NUCLEOTIDE SEQUENCE [LARGE SCALE GENOMIC DNA]</scope>
    <source>
        <strain evidence="1">ISS120</strain>
    </source>
</reference>
<sequence>MSAFITGTNLYMQANLDIHCLAVEREGPGYAP</sequence>
<evidence type="ECO:0000313" key="1">
    <source>
        <dbReference type="EMBL" id="KRY03788.1"/>
    </source>
</evidence>
<proteinExistence type="predicted"/>
<organism evidence="1 2">
    <name type="scientific">Trichinella britovi</name>
    <name type="common">Parasitic roundworm</name>
    <dbReference type="NCBI Taxonomy" id="45882"/>
    <lineage>
        <taxon>Eukaryota</taxon>
        <taxon>Metazoa</taxon>
        <taxon>Ecdysozoa</taxon>
        <taxon>Nematoda</taxon>
        <taxon>Enoplea</taxon>
        <taxon>Dorylaimia</taxon>
        <taxon>Trichinellida</taxon>
        <taxon>Trichinellidae</taxon>
        <taxon>Trichinella</taxon>
    </lineage>
</organism>
<dbReference type="EMBL" id="JYDI01006193">
    <property type="protein sequence ID" value="KRY03788.1"/>
    <property type="molecule type" value="Genomic_DNA"/>
</dbReference>
<accession>A0A0V0YUJ8</accession>
<name>A0A0V0YUJ8_TRIBR</name>